<evidence type="ECO:0000259" key="2">
    <source>
        <dbReference type="Pfam" id="PF19965"/>
    </source>
</evidence>
<feature type="domain" description="vWA-MoxR associated protein middle region 2" evidence="2">
    <location>
        <begin position="192"/>
        <end position="434"/>
    </location>
</feature>
<accession>A0ABV5QVU6</accession>
<comment type="caution">
    <text evidence="3">The sequence shown here is derived from an EMBL/GenBank/DDBJ whole genome shotgun (WGS) entry which is preliminary data.</text>
</comment>
<dbReference type="Pfam" id="PF19965">
    <property type="entry name" value="VMAP-M2"/>
    <property type="match status" value="1"/>
</dbReference>
<organism evidence="3 4">
    <name type="scientific">Streptomyces roseoviridis</name>
    <dbReference type="NCBI Taxonomy" id="67361"/>
    <lineage>
        <taxon>Bacteria</taxon>
        <taxon>Bacillati</taxon>
        <taxon>Actinomycetota</taxon>
        <taxon>Actinomycetes</taxon>
        <taxon>Kitasatosporales</taxon>
        <taxon>Streptomycetaceae</taxon>
        <taxon>Streptomyces</taxon>
    </lineage>
</organism>
<feature type="region of interest" description="Disordered" evidence="1">
    <location>
        <begin position="736"/>
        <end position="818"/>
    </location>
</feature>
<evidence type="ECO:0000313" key="4">
    <source>
        <dbReference type="Proteomes" id="UP001589716"/>
    </source>
</evidence>
<gene>
    <name evidence="3" type="ORF">ACFFTP_24060</name>
</gene>
<name>A0ABV5QVU6_9ACTN</name>
<dbReference type="InterPro" id="IPR045446">
    <property type="entry name" value="VMAP-M2"/>
</dbReference>
<dbReference type="EMBL" id="JBHMCT010000014">
    <property type="protein sequence ID" value="MFB9557248.1"/>
    <property type="molecule type" value="Genomic_DNA"/>
</dbReference>
<reference evidence="3 4" key="1">
    <citation type="submission" date="2024-09" db="EMBL/GenBank/DDBJ databases">
        <authorList>
            <person name="Sun Q."/>
            <person name="Mori K."/>
        </authorList>
    </citation>
    <scope>NUCLEOTIDE SEQUENCE [LARGE SCALE GENOMIC DNA]</scope>
    <source>
        <strain evidence="3 4">JCM 4414</strain>
    </source>
</reference>
<protein>
    <recommendedName>
        <fullName evidence="2">vWA-MoxR associated protein middle region 2 domain-containing protein</fullName>
    </recommendedName>
</protein>
<evidence type="ECO:0000256" key="1">
    <source>
        <dbReference type="SAM" id="MobiDB-lite"/>
    </source>
</evidence>
<feature type="compositionally biased region" description="Basic and acidic residues" evidence="1">
    <location>
        <begin position="736"/>
        <end position="764"/>
    </location>
</feature>
<dbReference type="Proteomes" id="UP001589716">
    <property type="component" value="Unassembled WGS sequence"/>
</dbReference>
<feature type="compositionally biased region" description="Basic and acidic residues" evidence="1">
    <location>
        <begin position="774"/>
        <end position="806"/>
    </location>
</feature>
<proteinExistence type="predicted"/>
<evidence type="ECO:0000313" key="3">
    <source>
        <dbReference type="EMBL" id="MFB9557248.1"/>
    </source>
</evidence>
<keyword evidence="4" id="KW-1185">Reference proteome</keyword>
<dbReference type="RefSeq" id="WP_345484165.1">
    <property type="nucleotide sequence ID" value="NZ_BAAAWU010000001.1"/>
</dbReference>
<sequence>MSAPRHVLVIGAQCPDLGLLSDLERAARSLHDTLTTPWAGACEKDPAHGPTLLYGPGLTQQRIENAVRRAGRTAAEAGAVLVLAFLGHGMAAGTQLYFMAGDSRAEDPLSAVDVGSLLGGLLDSPGLDGLVALVDTCHAGHALPDLKSLAGGIRRGDTRLSLLMGAAADEEAYALRFSTTLVKVLHEGIPDAGETLTGAVVARAVREDGGAVGQAVQHVDYDGAQFAAGPLWLARNARHAVHRTGSPLGPVGRAELDRALHPLRLLDGDGDGALGHDGGGEGGGASACFAATALDGELHPHDLEALRARVETLPAPERQWAHGVLDALRDAARTVGLLDSWPGTALTTTLLRRALAAVEAAPTAPLPQSTGTDLLRDAVEHLLLRAPRAGRSRTGPLAEFVALLARETGVDPQDTALRAWAKETGAVIDLNDAFARLAERTEEMRLRLVVSLHSAVGDEWPESLAAWLLDGGTVRHREEFPCAGQDRAGTERTLGTVLRWASGLARTLDTPLRRVEIAAPAPLLATWRPEETDLGIRLGTRYDVVLRWSDRIQPPDHLWWINDQARDILKAIDRGPGGDGSRVDWLGEADTGRVTELRARLTSTPRTRALALAHRPERLEDLMETLLASSPIVLWPDDDPARPAVTPVPAPVRRTVDTHWHLLPVGFCRAYREKWSACSVPDDHASAADGGGLHHLARLRTVWDGPEWLDFCAWFDREHLDDAPMDHAPTVYAHTDHAPTAHGHMDRPHTDPGHTDSAHEDRAHTVPGHTVPGHTDRAHLGHAHTDHAHTDHARMDHAHTEREGFHPEPLPTHGEEPA</sequence>